<dbReference type="Pfam" id="PF07683">
    <property type="entry name" value="CobW_C"/>
    <property type="match status" value="1"/>
</dbReference>
<sequence>MNLVELYPSSFDGSFEDYRAFMRSVLIKGSFDGMLKKLTGYKGMYLCQQPTECWTLKFDQFEGIFGMVLAEVRDGFGRFHLYYFPNLEEALLDKFSLSEALVAHDKDYREKIRSFALYPELFGQFYIASLSLHVNFATHALLLFYETFLRDRVYAKEGVLSYDKRYVVEPEGLDKDLPSFRLLLPLMNFLNTTLSRIATEAPSYFELFKKREQSMMYNGKGVFTCKEDAPTLKLFIALGYGDDSFDDSMEQLLMGRHVEVIHERMSLNAFLQKAPWYDLSETPLGNVARTTGRGVKPKMVVVTGFLGSGKTNFLQNYIEYETEKNRFVGIIQNEIGKTGLDGKLVDYDYSLVEMDEGCVCCSLAGQLRAGVNTLMSKTYPDTILLETTGVANPFNLLSELHELEDVVELEAIVTVVDGSTLFDLAGEYTIFLDQIRAADVILLNKIDRMSEAEMVKVEQFLYENNRCAKVIRTTQCDVHPHVLELSLHASTAQIASLVAEEDEVIHTHLHDNISSLKLSVPRSLCKEKFEAYLNHLPSTIVRVKGIVRFENESTQSVVQYVNGTYEFVPQHEDQVHEMFLVFIGKNLDKMYLQAPV</sequence>
<feature type="domain" description="CobW C-terminal" evidence="8">
    <location>
        <begin position="513"/>
        <end position="594"/>
    </location>
</feature>
<dbReference type="InterPro" id="IPR051316">
    <property type="entry name" value="Zinc-reg_GTPase_activator"/>
</dbReference>
<dbReference type="SUPFAM" id="SSF90002">
    <property type="entry name" value="Hypothetical protein YjiA, C-terminal domain"/>
    <property type="match status" value="1"/>
</dbReference>
<dbReference type="CDD" id="cd03112">
    <property type="entry name" value="CobW-like"/>
    <property type="match status" value="1"/>
</dbReference>
<dbReference type="STRING" id="760154.Sulba_2275"/>
<evidence type="ECO:0000313" key="9">
    <source>
        <dbReference type="EMBL" id="AFL69550.1"/>
    </source>
</evidence>
<protein>
    <submittedName>
        <fullName evidence="9">Putative GTPase, G3E family</fullName>
    </submittedName>
</protein>
<dbReference type="KEGG" id="sba:Sulba_2275"/>
<dbReference type="InterPro" id="IPR011629">
    <property type="entry name" value="CobW-like_C"/>
</dbReference>
<dbReference type="RefSeq" id="WP_014770413.1">
    <property type="nucleotide sequence ID" value="NC_018002.1"/>
</dbReference>
<reference evidence="9 10" key="1">
    <citation type="submission" date="2012-06" db="EMBL/GenBank/DDBJ databases">
        <title>Complete sequence of Sulfurospirillum barnesii SES-3.</title>
        <authorList>
            <consortium name="US DOE Joint Genome Institute"/>
            <person name="Lucas S."/>
            <person name="Han J."/>
            <person name="Lapidus A."/>
            <person name="Cheng J.-F."/>
            <person name="Goodwin L."/>
            <person name="Pitluck S."/>
            <person name="Peters L."/>
            <person name="Ovchinnikova G."/>
            <person name="Lu M."/>
            <person name="Detter J.C."/>
            <person name="Han C."/>
            <person name="Tapia R."/>
            <person name="Land M."/>
            <person name="Hauser L."/>
            <person name="Kyrpides N."/>
            <person name="Ivanova N."/>
            <person name="Pagani I."/>
            <person name="Stolz J."/>
            <person name="Arkin A."/>
            <person name="Dehal P."/>
            <person name="Oremland R."/>
            <person name="Saltikov C."/>
            <person name="Basu P."/>
            <person name="Hollibaugh J."/>
            <person name="Newman D."/>
            <person name="Stolyar S."/>
            <person name="Hazen T."/>
            <person name="Woyke T."/>
        </authorList>
    </citation>
    <scope>NUCLEOTIDE SEQUENCE [LARGE SCALE GENOMIC DNA]</scope>
    <source>
        <strain evidence="10">ATCC 700032 / DSM 10660 / SES-3</strain>
    </source>
</reference>
<dbReference type="GO" id="GO:0000166">
    <property type="term" value="F:nucleotide binding"/>
    <property type="evidence" value="ECO:0007669"/>
    <property type="project" value="UniProtKB-KW"/>
</dbReference>
<dbReference type="eggNOG" id="COG0523">
    <property type="taxonomic scope" value="Bacteria"/>
</dbReference>
<comment type="function">
    <text evidence="5">Zinc chaperone that directly transfers zinc cofactor to target proteins, thereby activating them. Zinc is transferred from the CXCC motif in the GTPase domain to the zinc binding site in target proteins in a process requiring GTP hydrolysis.</text>
</comment>
<dbReference type="AlphaFoldDB" id="I3Y026"/>
<comment type="catalytic activity">
    <reaction evidence="6">
        <text>GTP + H2O = GDP + phosphate + H(+)</text>
        <dbReference type="Rhea" id="RHEA:19669"/>
        <dbReference type="ChEBI" id="CHEBI:15377"/>
        <dbReference type="ChEBI" id="CHEBI:15378"/>
        <dbReference type="ChEBI" id="CHEBI:37565"/>
        <dbReference type="ChEBI" id="CHEBI:43474"/>
        <dbReference type="ChEBI" id="CHEBI:58189"/>
    </reaction>
    <physiologicalReaction direction="left-to-right" evidence="6">
        <dbReference type="Rhea" id="RHEA:19670"/>
    </physiologicalReaction>
</comment>
<organism evidence="9 10">
    <name type="scientific">Sulfurospirillum barnesii (strain ATCC 700032 / DSM 10660 / SES-3)</name>
    <dbReference type="NCBI Taxonomy" id="760154"/>
    <lineage>
        <taxon>Bacteria</taxon>
        <taxon>Pseudomonadati</taxon>
        <taxon>Campylobacterota</taxon>
        <taxon>Epsilonproteobacteria</taxon>
        <taxon>Campylobacterales</taxon>
        <taxon>Sulfurospirillaceae</taxon>
        <taxon>Sulfurospirillum</taxon>
    </lineage>
</organism>
<evidence type="ECO:0000256" key="1">
    <source>
        <dbReference type="ARBA" id="ARBA00022741"/>
    </source>
</evidence>
<dbReference type="Gene3D" id="3.30.1220.10">
    <property type="entry name" value="CobW-like, C-terminal domain"/>
    <property type="match status" value="1"/>
</dbReference>
<keyword evidence="3" id="KW-0143">Chaperone</keyword>
<name>I3Y026_SULBS</name>
<dbReference type="PANTHER" id="PTHR13748">
    <property type="entry name" value="COBW-RELATED"/>
    <property type="match status" value="1"/>
</dbReference>
<dbReference type="Proteomes" id="UP000006176">
    <property type="component" value="Chromosome"/>
</dbReference>
<evidence type="ECO:0000256" key="5">
    <source>
        <dbReference type="ARBA" id="ARBA00045658"/>
    </source>
</evidence>
<dbReference type="SUPFAM" id="SSF52540">
    <property type="entry name" value="P-loop containing nucleoside triphosphate hydrolases"/>
    <property type="match status" value="1"/>
</dbReference>
<dbReference type="InterPro" id="IPR027417">
    <property type="entry name" value="P-loop_NTPase"/>
</dbReference>
<dbReference type="InterPro" id="IPR036627">
    <property type="entry name" value="CobW-likC_sf"/>
</dbReference>
<keyword evidence="10" id="KW-1185">Reference proteome</keyword>
<proteinExistence type="inferred from homology"/>
<evidence type="ECO:0000259" key="7">
    <source>
        <dbReference type="Pfam" id="PF02492"/>
    </source>
</evidence>
<feature type="domain" description="CobW/HypB/UreG nucleotide-binding" evidence="7">
    <location>
        <begin position="299"/>
        <end position="470"/>
    </location>
</feature>
<dbReference type="PATRIC" id="fig|760154.4.peg.2278"/>
<comment type="similarity">
    <text evidence="4">Belongs to the SIMIBI class G3E GTPase family. ZNG1 subfamily.</text>
</comment>
<dbReference type="HOGENOM" id="CLU_448864_0_0_7"/>
<gene>
    <name evidence="9" type="ordered locus">Sulba_2275</name>
</gene>
<dbReference type="GO" id="GO:0016787">
    <property type="term" value="F:hydrolase activity"/>
    <property type="evidence" value="ECO:0007669"/>
    <property type="project" value="UniProtKB-KW"/>
</dbReference>
<evidence type="ECO:0000256" key="4">
    <source>
        <dbReference type="ARBA" id="ARBA00034320"/>
    </source>
</evidence>
<evidence type="ECO:0000259" key="8">
    <source>
        <dbReference type="Pfam" id="PF07683"/>
    </source>
</evidence>
<evidence type="ECO:0000256" key="3">
    <source>
        <dbReference type="ARBA" id="ARBA00023186"/>
    </source>
</evidence>
<dbReference type="PANTHER" id="PTHR13748:SF62">
    <property type="entry name" value="COBW DOMAIN-CONTAINING PROTEIN"/>
    <property type="match status" value="1"/>
</dbReference>
<dbReference type="Pfam" id="PF02492">
    <property type="entry name" value="cobW"/>
    <property type="match status" value="1"/>
</dbReference>
<evidence type="ECO:0000256" key="6">
    <source>
        <dbReference type="ARBA" id="ARBA00049117"/>
    </source>
</evidence>
<keyword evidence="2" id="KW-0378">Hydrolase</keyword>
<evidence type="ECO:0000313" key="10">
    <source>
        <dbReference type="Proteomes" id="UP000006176"/>
    </source>
</evidence>
<keyword evidence="1" id="KW-0547">Nucleotide-binding</keyword>
<evidence type="ECO:0000256" key="2">
    <source>
        <dbReference type="ARBA" id="ARBA00022801"/>
    </source>
</evidence>
<dbReference type="InterPro" id="IPR003495">
    <property type="entry name" value="CobW/HypB/UreG_nucleotide-bd"/>
</dbReference>
<accession>I3Y026</accession>
<dbReference type="Gene3D" id="3.40.50.300">
    <property type="entry name" value="P-loop containing nucleotide triphosphate hydrolases"/>
    <property type="match status" value="1"/>
</dbReference>
<dbReference type="GO" id="GO:0005737">
    <property type="term" value="C:cytoplasm"/>
    <property type="evidence" value="ECO:0007669"/>
    <property type="project" value="TreeGrafter"/>
</dbReference>
<dbReference type="OrthoDB" id="9808822at2"/>
<dbReference type="EMBL" id="CP003333">
    <property type="protein sequence ID" value="AFL69550.1"/>
    <property type="molecule type" value="Genomic_DNA"/>
</dbReference>